<sequence>MTDNAAEGGVDPRKVFVIHGRNEPARKGLFEFLRAIGLDPIEWSEAIQMTGKGSPYIGEVLDTAFASAQAVVVLQTPDDVTYLHESLTYPGDPECSPQMQPRPNVLFEAGMAMGRHEDRTIIVELGQVKVFSDIHGRHVVRLDNSLRKRQELATRLQTAGCRTRTNGTDWHDAGNLTPPVPPGGGLPMGRKLPSSQASGTPQLKARYIDNGRGKIDAVEITNHGPGDVYDLNVDADAKVGLVMRNTDEFPVPKLPEGKSVRVGRMSSDSLASRSNSYFNITITAKTADGTPIAFDEFVSGA</sequence>
<comment type="caution">
    <text evidence="2">The sequence shown here is derived from an EMBL/GenBank/DDBJ whole genome shotgun (WGS) entry which is preliminary data.</text>
</comment>
<dbReference type="InterPro" id="IPR019302">
    <property type="entry name" value="CAP12/PCTIR_TIR_dom"/>
</dbReference>
<evidence type="ECO:0000259" key="1">
    <source>
        <dbReference type="Pfam" id="PF10137"/>
    </source>
</evidence>
<evidence type="ECO:0000313" key="3">
    <source>
        <dbReference type="Proteomes" id="UP001501447"/>
    </source>
</evidence>
<proteinExistence type="predicted"/>
<feature type="domain" description="CD-NTase-associated protein 12/Pycsar effector protein TIR" evidence="1">
    <location>
        <begin position="14"/>
        <end position="143"/>
    </location>
</feature>
<gene>
    <name evidence="2" type="ORF">GCM10009863_19060</name>
</gene>
<dbReference type="RefSeq" id="WP_344564143.1">
    <property type="nucleotide sequence ID" value="NZ_BAAARJ010000005.1"/>
</dbReference>
<reference evidence="3" key="1">
    <citation type="journal article" date="2019" name="Int. J. Syst. Evol. Microbiol.">
        <title>The Global Catalogue of Microorganisms (GCM) 10K type strain sequencing project: providing services to taxonomists for standard genome sequencing and annotation.</title>
        <authorList>
            <consortium name="The Broad Institute Genomics Platform"/>
            <consortium name="The Broad Institute Genome Sequencing Center for Infectious Disease"/>
            <person name="Wu L."/>
            <person name="Ma J."/>
        </authorList>
    </citation>
    <scope>NUCLEOTIDE SEQUENCE [LARGE SCALE GENOMIC DNA]</scope>
    <source>
        <strain evidence="3">JCM 16373</strain>
    </source>
</reference>
<organism evidence="2 3">
    <name type="scientific">Streptomyces axinellae</name>
    <dbReference type="NCBI Taxonomy" id="552788"/>
    <lineage>
        <taxon>Bacteria</taxon>
        <taxon>Bacillati</taxon>
        <taxon>Actinomycetota</taxon>
        <taxon>Actinomycetes</taxon>
        <taxon>Kitasatosporales</taxon>
        <taxon>Streptomycetaceae</taxon>
        <taxon>Streptomyces</taxon>
    </lineage>
</organism>
<keyword evidence="3" id="KW-1185">Reference proteome</keyword>
<dbReference type="Pfam" id="PF10137">
    <property type="entry name" value="CAP12-PCTIR_TIR"/>
    <property type="match status" value="1"/>
</dbReference>
<dbReference type="Proteomes" id="UP001501447">
    <property type="component" value="Unassembled WGS sequence"/>
</dbReference>
<accession>A0ABP6C7B2</accession>
<evidence type="ECO:0000313" key="2">
    <source>
        <dbReference type="EMBL" id="GAA2605722.1"/>
    </source>
</evidence>
<name>A0ABP6C7B2_9ACTN</name>
<protein>
    <recommendedName>
        <fullName evidence="1">CD-NTase-associated protein 12/Pycsar effector protein TIR domain-containing protein</fullName>
    </recommendedName>
</protein>
<dbReference type="EMBL" id="BAAARJ010000005">
    <property type="protein sequence ID" value="GAA2605722.1"/>
    <property type="molecule type" value="Genomic_DNA"/>
</dbReference>